<dbReference type="GO" id="GO:0070007">
    <property type="term" value="F:glutamic-type endopeptidase activity"/>
    <property type="evidence" value="ECO:0007669"/>
    <property type="project" value="InterPro"/>
</dbReference>
<dbReference type="RefSeq" id="XP_007392520.1">
    <property type="nucleotide sequence ID" value="XM_007392458.1"/>
</dbReference>
<dbReference type="CDD" id="cd13426">
    <property type="entry name" value="Peptidase_G1"/>
    <property type="match status" value="1"/>
</dbReference>
<dbReference type="Proteomes" id="UP000008370">
    <property type="component" value="Unassembled WGS sequence"/>
</dbReference>
<keyword evidence="2" id="KW-1185">Reference proteome</keyword>
<dbReference type="SUPFAM" id="SSF49899">
    <property type="entry name" value="Concanavalin A-like lectins/glucanases"/>
    <property type="match status" value="1"/>
</dbReference>
<dbReference type="InterPro" id="IPR038656">
    <property type="entry name" value="Peptidase_G1_sf"/>
</dbReference>
<dbReference type="EMBL" id="JH930469">
    <property type="protein sequence ID" value="EKM59971.1"/>
    <property type="molecule type" value="Genomic_DNA"/>
</dbReference>
<dbReference type="KEGG" id="pco:PHACADRAFT_250794"/>
<dbReference type="GeneID" id="18915028"/>
<dbReference type="Pfam" id="PF01828">
    <property type="entry name" value="Peptidase_A4"/>
    <property type="match status" value="1"/>
</dbReference>
<gene>
    <name evidence="1" type="ORF">PHACADRAFT_250794</name>
</gene>
<dbReference type="InterPro" id="IPR000250">
    <property type="entry name" value="Peptidase_G1"/>
</dbReference>
<dbReference type="GO" id="GO:0006508">
    <property type="term" value="P:proteolysis"/>
    <property type="evidence" value="ECO:0007669"/>
    <property type="project" value="InterPro"/>
</dbReference>
<dbReference type="PRINTS" id="PR00977">
    <property type="entry name" value="SCYTLDPTASE"/>
</dbReference>
<dbReference type="Gene3D" id="2.60.120.700">
    <property type="entry name" value="Peptidase G1"/>
    <property type="match status" value="1"/>
</dbReference>
<dbReference type="InterPro" id="IPR013320">
    <property type="entry name" value="ConA-like_dom_sf"/>
</dbReference>
<dbReference type="InParanoid" id="K5VAS8"/>
<name>K5VAS8_PHACS</name>
<proteinExistence type="predicted"/>
<reference evidence="1 2" key="1">
    <citation type="journal article" date="2012" name="BMC Genomics">
        <title>Comparative genomics of the white-rot fungi, Phanerochaete carnosa and P. chrysosporium, to elucidate the genetic basis of the distinct wood types they colonize.</title>
        <authorList>
            <person name="Suzuki H."/>
            <person name="MacDonald J."/>
            <person name="Syed K."/>
            <person name="Salamov A."/>
            <person name="Hori C."/>
            <person name="Aerts A."/>
            <person name="Henrissat B."/>
            <person name="Wiebenga A."/>
            <person name="vanKuyk P.A."/>
            <person name="Barry K."/>
            <person name="Lindquist E."/>
            <person name="LaButti K."/>
            <person name="Lapidus A."/>
            <person name="Lucas S."/>
            <person name="Coutinho P."/>
            <person name="Gong Y."/>
            <person name="Samejima M."/>
            <person name="Mahadevan R."/>
            <person name="Abou-Zaid M."/>
            <person name="de Vries R.P."/>
            <person name="Igarashi K."/>
            <person name="Yadav J.S."/>
            <person name="Grigoriev I.V."/>
            <person name="Master E.R."/>
        </authorList>
    </citation>
    <scope>NUCLEOTIDE SEQUENCE [LARGE SCALE GENOMIC DNA]</scope>
    <source>
        <strain evidence="1 2">HHB-10118-sp</strain>
    </source>
</reference>
<organism evidence="1 2">
    <name type="scientific">Phanerochaete carnosa (strain HHB-10118-sp)</name>
    <name type="common">White-rot fungus</name>
    <name type="synonym">Peniophora carnosa</name>
    <dbReference type="NCBI Taxonomy" id="650164"/>
    <lineage>
        <taxon>Eukaryota</taxon>
        <taxon>Fungi</taxon>
        <taxon>Dikarya</taxon>
        <taxon>Basidiomycota</taxon>
        <taxon>Agaricomycotina</taxon>
        <taxon>Agaricomycetes</taxon>
        <taxon>Polyporales</taxon>
        <taxon>Phanerochaetaceae</taxon>
        <taxon>Phanerochaete</taxon>
    </lineage>
</organism>
<dbReference type="AlphaFoldDB" id="K5VAS8"/>
<dbReference type="PANTHER" id="PTHR37536">
    <property type="entry name" value="PUTATIVE (AFU_ORTHOLOGUE AFUA_3G02970)-RELATED"/>
    <property type="match status" value="1"/>
</dbReference>
<accession>K5VAS8</accession>
<protein>
    <submittedName>
        <fullName evidence="1">Uncharacterized protein</fullName>
    </submittedName>
</protein>
<sequence length="131" mass="13328">MNSTGQIVDIPNFNVSAGDNITISLNATSTTSGTVYIINQSTGQNVSEVVPTGPLCLEEADWLVTDLILGGTPVPLAAFGSIDFANASAQTPSGPLDLSGAMVLDISQNNTVLTSSSVTSSNVTVIDLNAV</sequence>
<dbReference type="PANTHER" id="PTHR37536:SF1">
    <property type="entry name" value="ASPERGILLOPEPSIN, PUTAITVE (AFU_ORTHOLOGUE AFUA_7G01200)"/>
    <property type="match status" value="1"/>
</dbReference>
<dbReference type="HOGENOM" id="CLU_167011_0_0_1"/>
<dbReference type="OrthoDB" id="3254669at2759"/>
<evidence type="ECO:0000313" key="1">
    <source>
        <dbReference type="EMBL" id="EKM59971.1"/>
    </source>
</evidence>
<evidence type="ECO:0000313" key="2">
    <source>
        <dbReference type="Proteomes" id="UP000008370"/>
    </source>
</evidence>